<keyword evidence="4" id="KW-1185">Reference proteome</keyword>
<evidence type="ECO:0000256" key="1">
    <source>
        <dbReference type="SAM" id="MobiDB-lite"/>
    </source>
</evidence>
<organism evidence="2 4">
    <name type="scientific">Didymodactylos carnosus</name>
    <dbReference type="NCBI Taxonomy" id="1234261"/>
    <lineage>
        <taxon>Eukaryota</taxon>
        <taxon>Metazoa</taxon>
        <taxon>Spiralia</taxon>
        <taxon>Gnathifera</taxon>
        <taxon>Rotifera</taxon>
        <taxon>Eurotatoria</taxon>
        <taxon>Bdelloidea</taxon>
        <taxon>Philodinida</taxon>
        <taxon>Philodinidae</taxon>
        <taxon>Didymodactylos</taxon>
    </lineage>
</organism>
<gene>
    <name evidence="2" type="ORF">GPM918_LOCUS43172</name>
    <name evidence="3" type="ORF">SRO942_LOCUS44591</name>
</gene>
<feature type="non-terminal residue" evidence="2">
    <location>
        <position position="1"/>
    </location>
</feature>
<comment type="caution">
    <text evidence="2">The sequence shown here is derived from an EMBL/GenBank/DDBJ whole genome shotgun (WGS) entry which is preliminary data.</text>
</comment>
<protein>
    <submittedName>
        <fullName evidence="2">Uncharacterized protein</fullName>
    </submittedName>
</protein>
<sequence>HMQTVHKPKTATTPKSQTNGEQRHHEYNMSEQDEQQMDRSTSTIGADEQKPAISSTNGSVN</sequence>
<reference evidence="2" key="1">
    <citation type="submission" date="2021-02" db="EMBL/GenBank/DDBJ databases">
        <authorList>
            <person name="Nowell W R."/>
        </authorList>
    </citation>
    <scope>NUCLEOTIDE SEQUENCE</scope>
</reference>
<dbReference type="Proteomes" id="UP000663829">
    <property type="component" value="Unassembled WGS sequence"/>
</dbReference>
<evidence type="ECO:0000313" key="4">
    <source>
        <dbReference type="Proteomes" id="UP000663829"/>
    </source>
</evidence>
<feature type="region of interest" description="Disordered" evidence="1">
    <location>
        <begin position="1"/>
        <end position="61"/>
    </location>
</feature>
<name>A0A816BSZ6_9BILA</name>
<dbReference type="AlphaFoldDB" id="A0A816BSZ6"/>
<evidence type="ECO:0000313" key="3">
    <source>
        <dbReference type="EMBL" id="CAF4496280.1"/>
    </source>
</evidence>
<accession>A0A816BSZ6</accession>
<feature type="compositionally biased region" description="Polar residues" evidence="1">
    <location>
        <begin position="52"/>
        <end position="61"/>
    </location>
</feature>
<dbReference type="Proteomes" id="UP000681722">
    <property type="component" value="Unassembled WGS sequence"/>
</dbReference>
<feature type="compositionally biased region" description="Polar residues" evidence="1">
    <location>
        <begin position="10"/>
        <end position="20"/>
    </location>
</feature>
<proteinExistence type="predicted"/>
<evidence type="ECO:0000313" key="2">
    <source>
        <dbReference type="EMBL" id="CAF1612356.1"/>
    </source>
</evidence>
<dbReference type="EMBL" id="CAJOBC010105193">
    <property type="protein sequence ID" value="CAF4496280.1"/>
    <property type="molecule type" value="Genomic_DNA"/>
</dbReference>
<dbReference type="EMBL" id="CAJNOQ010038390">
    <property type="protein sequence ID" value="CAF1612356.1"/>
    <property type="molecule type" value="Genomic_DNA"/>
</dbReference>